<name>A0A2K4Y6Z1_9MYCO</name>
<reference evidence="2" key="1">
    <citation type="submission" date="2018-01" db="EMBL/GenBank/DDBJ databases">
        <authorList>
            <consortium name="Urmite Genomes"/>
        </authorList>
    </citation>
    <scope>NUCLEOTIDE SEQUENCE [LARGE SCALE GENOMIC DNA]</scope>
    <source>
        <strain evidence="2">AFP003</strain>
    </source>
</reference>
<feature type="transmembrane region" description="Helical" evidence="1">
    <location>
        <begin position="93"/>
        <end position="110"/>
    </location>
</feature>
<keyword evidence="1" id="KW-0472">Membrane</keyword>
<sequence length="201" mass="21681">LIGDCTLRWIVTALFGVSIATYVYLLVAQRDRSTSTIDHLLHLTMAATMILMAWHIGGDVSTAAPMIIFASAGAWFVRAACRRSFATGERLTNAYYAAMAAAMVWMYAVMSGSLPGQVSHPKPDSLAMNMPGMEMPAHEMSKAPAGFGWITAVNWIVVLGFAVAALYWSSRCAARRQSARLVPMYQACAAAGTAAMFFAQL</sequence>
<keyword evidence="1" id="KW-1133">Transmembrane helix</keyword>
<dbReference type="AlphaFoldDB" id="A0A2K4Y6Z1"/>
<dbReference type="InterPro" id="IPR033458">
    <property type="entry name" value="DUF5134"/>
</dbReference>
<comment type="caution">
    <text evidence="2">The sequence shown here is derived from an EMBL/GenBank/DDBJ whole genome shotgun (WGS) entry which is preliminary data.</text>
</comment>
<keyword evidence="3" id="KW-1185">Reference proteome</keyword>
<dbReference type="Proteomes" id="UP000236318">
    <property type="component" value="Unassembled WGS sequence"/>
</dbReference>
<feature type="transmembrane region" description="Helical" evidence="1">
    <location>
        <begin position="147"/>
        <end position="169"/>
    </location>
</feature>
<dbReference type="Pfam" id="PF17197">
    <property type="entry name" value="DUF5134"/>
    <property type="match status" value="1"/>
</dbReference>
<evidence type="ECO:0000313" key="3">
    <source>
        <dbReference type="Proteomes" id="UP000236318"/>
    </source>
</evidence>
<feature type="transmembrane region" description="Helical" evidence="1">
    <location>
        <begin position="63"/>
        <end position="81"/>
    </location>
</feature>
<evidence type="ECO:0000313" key="2">
    <source>
        <dbReference type="EMBL" id="SOX52558.1"/>
    </source>
</evidence>
<dbReference type="EMBL" id="FXEG02000002">
    <property type="protein sequence ID" value="SOX52558.1"/>
    <property type="molecule type" value="Genomic_DNA"/>
</dbReference>
<proteinExistence type="predicted"/>
<gene>
    <name evidence="2" type="ORF">MAAFP003_1224</name>
</gene>
<feature type="transmembrane region" description="Helical" evidence="1">
    <location>
        <begin position="181"/>
        <end position="199"/>
    </location>
</feature>
<evidence type="ECO:0000256" key="1">
    <source>
        <dbReference type="SAM" id="Phobius"/>
    </source>
</evidence>
<feature type="transmembrane region" description="Helical" evidence="1">
    <location>
        <begin position="6"/>
        <end position="27"/>
    </location>
</feature>
<organism evidence="2 3">
    <name type="scientific">Mycobacterium ahvazicum</name>
    <dbReference type="NCBI Taxonomy" id="1964395"/>
    <lineage>
        <taxon>Bacteria</taxon>
        <taxon>Bacillati</taxon>
        <taxon>Actinomycetota</taxon>
        <taxon>Actinomycetes</taxon>
        <taxon>Mycobacteriales</taxon>
        <taxon>Mycobacteriaceae</taxon>
        <taxon>Mycobacterium</taxon>
        <taxon>Mycobacterium simiae complex</taxon>
    </lineage>
</organism>
<feature type="transmembrane region" description="Helical" evidence="1">
    <location>
        <begin position="39"/>
        <end position="57"/>
    </location>
</feature>
<feature type="non-terminal residue" evidence="2">
    <location>
        <position position="1"/>
    </location>
</feature>
<accession>A0A2K4Y6Z1</accession>
<protein>
    <submittedName>
        <fullName evidence="2">DUF5134 domain-containing protein</fullName>
    </submittedName>
</protein>
<keyword evidence="1" id="KW-0812">Transmembrane</keyword>